<name>A0A7M5UZ81_9CNID</name>
<dbReference type="InterPro" id="IPR011691">
    <property type="entry name" value="Vesicle_transpt_SFT2"/>
</dbReference>
<evidence type="ECO:0000256" key="6">
    <source>
        <dbReference type="ARBA" id="ARBA00022989"/>
    </source>
</evidence>
<protein>
    <recommendedName>
        <fullName evidence="9">Vesicle transport protein</fullName>
    </recommendedName>
</protein>
<proteinExistence type="inferred from homology"/>
<evidence type="ECO:0000256" key="8">
    <source>
        <dbReference type="ARBA" id="ARBA00025800"/>
    </source>
</evidence>
<accession>A0A7M5UZ81</accession>
<dbReference type="GO" id="GO:0012505">
    <property type="term" value="C:endomembrane system"/>
    <property type="evidence" value="ECO:0007669"/>
    <property type="project" value="UniProtKB-ARBA"/>
</dbReference>
<dbReference type="GeneID" id="136809393"/>
<keyword evidence="4 9" id="KW-0812">Transmembrane</keyword>
<evidence type="ECO:0000256" key="9">
    <source>
        <dbReference type="RuleBase" id="RU363111"/>
    </source>
</evidence>
<feature type="transmembrane region" description="Helical" evidence="9">
    <location>
        <begin position="41"/>
        <end position="61"/>
    </location>
</feature>
<feature type="transmembrane region" description="Helical" evidence="9">
    <location>
        <begin position="67"/>
        <end position="89"/>
    </location>
</feature>
<dbReference type="GO" id="GO:0015031">
    <property type="term" value="P:protein transport"/>
    <property type="evidence" value="ECO:0007669"/>
    <property type="project" value="UniProtKB-KW"/>
</dbReference>
<comment type="function">
    <text evidence="1 9">May be involved in fusion of retrograde transport vesicles derived from an endocytic compartment with the Golgi complex.</text>
</comment>
<keyword evidence="11" id="KW-1185">Reference proteome</keyword>
<evidence type="ECO:0000256" key="1">
    <source>
        <dbReference type="ARBA" id="ARBA00003566"/>
    </source>
</evidence>
<comment type="similarity">
    <text evidence="8 9">Belongs to the SFT2 family.</text>
</comment>
<evidence type="ECO:0000313" key="10">
    <source>
        <dbReference type="EnsemblMetazoa" id="CLYHEMP000858.2"/>
    </source>
</evidence>
<evidence type="ECO:0000256" key="4">
    <source>
        <dbReference type="ARBA" id="ARBA00022692"/>
    </source>
</evidence>
<evidence type="ECO:0000256" key="2">
    <source>
        <dbReference type="ARBA" id="ARBA00004141"/>
    </source>
</evidence>
<dbReference type="GO" id="GO:0016192">
    <property type="term" value="P:vesicle-mediated transport"/>
    <property type="evidence" value="ECO:0007669"/>
    <property type="project" value="InterPro"/>
</dbReference>
<dbReference type="AlphaFoldDB" id="A0A7M5UZ81"/>
<dbReference type="OrthoDB" id="73614at2759"/>
<keyword evidence="6 9" id="KW-1133">Transmembrane helix</keyword>
<reference evidence="10" key="1">
    <citation type="submission" date="2021-01" db="UniProtKB">
        <authorList>
            <consortium name="EnsemblMetazoa"/>
        </authorList>
    </citation>
    <scope>IDENTIFICATION</scope>
</reference>
<dbReference type="Proteomes" id="UP000594262">
    <property type="component" value="Unplaced"/>
</dbReference>
<dbReference type="InterPro" id="IPR007305">
    <property type="entry name" value="Vesicle_transpt_Got1/SFT2"/>
</dbReference>
<dbReference type="Pfam" id="PF04178">
    <property type="entry name" value="Got1"/>
    <property type="match status" value="1"/>
</dbReference>
<dbReference type="RefSeq" id="XP_066922018.1">
    <property type="nucleotide sequence ID" value="XM_067065917.1"/>
</dbReference>
<keyword evidence="7 9" id="KW-0472">Membrane</keyword>
<evidence type="ECO:0000256" key="7">
    <source>
        <dbReference type="ARBA" id="ARBA00023136"/>
    </source>
</evidence>
<dbReference type="GO" id="GO:0016020">
    <property type="term" value="C:membrane"/>
    <property type="evidence" value="ECO:0007669"/>
    <property type="project" value="UniProtKB-SubCell"/>
</dbReference>
<evidence type="ECO:0000256" key="5">
    <source>
        <dbReference type="ARBA" id="ARBA00022927"/>
    </source>
</evidence>
<evidence type="ECO:0000256" key="3">
    <source>
        <dbReference type="ARBA" id="ARBA00022448"/>
    </source>
</evidence>
<feature type="transmembrane region" description="Helical" evidence="9">
    <location>
        <begin position="101"/>
        <end position="121"/>
    </location>
</feature>
<keyword evidence="3 9" id="KW-0813">Transport</keyword>
<dbReference type="PANTHER" id="PTHR23137">
    <property type="entry name" value="VESICLE TRANSPORT PROTEIN-RELATED"/>
    <property type="match status" value="1"/>
</dbReference>
<feature type="transmembrane region" description="Helical" evidence="9">
    <location>
        <begin position="127"/>
        <end position="148"/>
    </location>
</feature>
<organism evidence="10 11">
    <name type="scientific">Clytia hemisphaerica</name>
    <dbReference type="NCBI Taxonomy" id="252671"/>
    <lineage>
        <taxon>Eukaryota</taxon>
        <taxon>Metazoa</taxon>
        <taxon>Cnidaria</taxon>
        <taxon>Hydrozoa</taxon>
        <taxon>Hydroidolina</taxon>
        <taxon>Leptothecata</taxon>
        <taxon>Obeliida</taxon>
        <taxon>Clytiidae</taxon>
        <taxon>Clytia</taxon>
    </lineage>
</organism>
<dbReference type="GO" id="GO:0005737">
    <property type="term" value="C:cytoplasm"/>
    <property type="evidence" value="ECO:0007669"/>
    <property type="project" value="UniProtKB-ARBA"/>
</dbReference>
<keyword evidence="5 9" id="KW-0653">Protein transport</keyword>
<dbReference type="PANTHER" id="PTHR23137:SF6">
    <property type="entry name" value="VESICLE TRANSPORT PROTEIN"/>
    <property type="match status" value="1"/>
</dbReference>
<sequence length="162" mass="18218">MNKIKRAFGQQDDEEGIVTENSSLIQISDATSLSWSTRIKCFAFCFIMGVLCSVLGALLLWRNIRIFAALYAVGAIFSLSSTLFLVGPAKQIKNMFKEKRIIATIIMLVSLVLTLCAAFWWKKNLLALIFCIIQYLAMTWYALSYIPFARDAVKKCFASCMG</sequence>
<comment type="subcellular location">
    <subcellularLocation>
        <location evidence="2 9">Membrane</location>
        <topology evidence="2 9">Multi-pass membrane protein</topology>
    </subcellularLocation>
</comment>
<evidence type="ECO:0000313" key="11">
    <source>
        <dbReference type="Proteomes" id="UP000594262"/>
    </source>
</evidence>
<dbReference type="EnsemblMetazoa" id="CLYHEMT000858.2">
    <property type="protein sequence ID" value="CLYHEMP000858.2"/>
    <property type="gene ID" value="CLYHEMG000858"/>
</dbReference>